<evidence type="ECO:0000256" key="4">
    <source>
        <dbReference type="ARBA" id="ARBA00023002"/>
    </source>
</evidence>
<evidence type="ECO:0000313" key="6">
    <source>
        <dbReference type="EMBL" id="MCQ9210408.1"/>
    </source>
</evidence>
<dbReference type="Gene3D" id="3.30.9.10">
    <property type="entry name" value="D-Amino Acid Oxidase, subunit A, domain 2"/>
    <property type="match status" value="1"/>
</dbReference>
<comment type="caution">
    <text evidence="6">The sequence shown here is derived from an EMBL/GenBank/DDBJ whole genome shotgun (WGS) entry which is preliminary data.</text>
</comment>
<evidence type="ECO:0000256" key="3">
    <source>
        <dbReference type="ARBA" id="ARBA00022630"/>
    </source>
</evidence>
<proteinExistence type="inferred from homology"/>
<accession>A0ABT1WQI1</accession>
<reference evidence="6" key="3">
    <citation type="journal article" date="2023" name="Microbiol. Resour. Announc.">
        <title>Draft Genome Sequence of Granulicatella sp. Strain S8, Isolated from a Marine Fish, Seriola quinqueradiata.</title>
        <authorList>
            <person name="Lee M."/>
            <person name="Farooq A."/>
            <person name="Jeong J.B."/>
            <person name="Jung M.Y."/>
        </authorList>
    </citation>
    <scope>NUCLEOTIDE SEQUENCE</scope>
    <source>
        <strain evidence="6">S8</strain>
    </source>
</reference>
<dbReference type="Gene3D" id="3.50.50.60">
    <property type="entry name" value="FAD/NAD(P)-binding domain"/>
    <property type="match status" value="1"/>
</dbReference>
<comment type="similarity">
    <text evidence="2">Belongs to the DadA oxidoreductase family.</text>
</comment>
<dbReference type="Pfam" id="PF01266">
    <property type="entry name" value="DAO"/>
    <property type="match status" value="1"/>
</dbReference>
<keyword evidence="4" id="KW-0560">Oxidoreductase</keyword>
<dbReference type="RefSeq" id="WP_256945521.1">
    <property type="nucleotide sequence ID" value="NZ_JANHNZ010000007.1"/>
</dbReference>
<dbReference type="EMBL" id="JANHNZ010000007">
    <property type="protein sequence ID" value="MCQ9210408.1"/>
    <property type="molecule type" value="Genomic_DNA"/>
</dbReference>
<protein>
    <submittedName>
        <fullName evidence="6">FAD-binding oxidoreductase</fullName>
    </submittedName>
</protein>
<reference evidence="6" key="1">
    <citation type="submission" date="2022-07" db="EMBL/GenBank/DDBJ databases">
        <authorList>
            <person name="Jung M.-Y."/>
            <person name="Lee M."/>
        </authorList>
    </citation>
    <scope>NUCLEOTIDE SEQUENCE</scope>
    <source>
        <strain evidence="6">S8</strain>
    </source>
</reference>
<dbReference type="SUPFAM" id="SSF51905">
    <property type="entry name" value="FAD/NAD(P)-binding domain"/>
    <property type="match status" value="1"/>
</dbReference>
<dbReference type="PANTHER" id="PTHR13847:SF286">
    <property type="entry name" value="D-AMINO ACID DEHYDROGENASE"/>
    <property type="match status" value="1"/>
</dbReference>
<evidence type="ECO:0000256" key="1">
    <source>
        <dbReference type="ARBA" id="ARBA00001974"/>
    </source>
</evidence>
<dbReference type="InterPro" id="IPR036188">
    <property type="entry name" value="FAD/NAD-bd_sf"/>
</dbReference>
<sequence length="375" mass="41027">MKKTSVAIIGAGIVGATSAYYLAKSGYKVTIFDKEIGQATSAAAGIISPWLSQRRNQIWYRLASDGAAFYPSLMQDLKEDGITDLPYQQVGALVFKKTPQQAEKLLSIAKKRRQEAPMIGELELLSPQGIQEKIPSWIGQEPAVFASGGGRVDGALLRKYLLEIAIRNGAIFYQEQVTLRREEGTISVVTKQGQNTFDHVILSCGAWLNDLLNPIGLKADVRPQKGQLIELQLPNNLDTSSWPVFMLDGEIDILPFANGRIVIGATHENDGGFDLTPDHSLQEKMLHQASQQLSILKHLPIQQCRIGTRAYTSDFQPFFGTLSQFPQISLASGLGSSGLTSGALIGKLLSDTIRGISTDFPSDHYSPENYIDTMC</sequence>
<reference evidence="6" key="2">
    <citation type="journal article" date="2023" name="Curr. Microbiol.">
        <title>Granulicatella seriolae sp. nov., a Novel Facultative Anaerobe Isolated from Yellowtail Marine Fish.</title>
        <authorList>
            <person name="Lee M."/>
            <person name="Choi Y.J."/>
            <person name="Farooq A."/>
            <person name="Jeong J.B."/>
            <person name="Jung M.Y."/>
        </authorList>
    </citation>
    <scope>NUCLEOTIDE SEQUENCE</scope>
    <source>
        <strain evidence="6">S8</strain>
    </source>
</reference>
<dbReference type="Proteomes" id="UP001059480">
    <property type="component" value="Unassembled WGS sequence"/>
</dbReference>
<dbReference type="PANTHER" id="PTHR13847">
    <property type="entry name" value="SARCOSINE DEHYDROGENASE-RELATED"/>
    <property type="match status" value="1"/>
</dbReference>
<keyword evidence="7" id="KW-1185">Reference proteome</keyword>
<comment type="cofactor">
    <cofactor evidence="1">
        <name>FAD</name>
        <dbReference type="ChEBI" id="CHEBI:57692"/>
    </cofactor>
</comment>
<dbReference type="SUPFAM" id="SSF54373">
    <property type="entry name" value="FAD-linked reductases, C-terminal domain"/>
    <property type="match status" value="1"/>
</dbReference>
<evidence type="ECO:0000313" key="7">
    <source>
        <dbReference type="Proteomes" id="UP001059480"/>
    </source>
</evidence>
<keyword evidence="3" id="KW-0285">Flavoprotein</keyword>
<dbReference type="InterPro" id="IPR006076">
    <property type="entry name" value="FAD-dep_OxRdtase"/>
</dbReference>
<evidence type="ECO:0000256" key="2">
    <source>
        <dbReference type="ARBA" id="ARBA00009410"/>
    </source>
</evidence>
<gene>
    <name evidence="6" type="ORF">NPA36_07570</name>
</gene>
<evidence type="ECO:0000259" key="5">
    <source>
        <dbReference type="Pfam" id="PF01266"/>
    </source>
</evidence>
<name>A0ABT1WQI1_9LACT</name>
<organism evidence="6 7">
    <name type="scientific">Granulicatella seriolae</name>
    <dbReference type="NCBI Taxonomy" id="2967226"/>
    <lineage>
        <taxon>Bacteria</taxon>
        <taxon>Bacillati</taxon>
        <taxon>Bacillota</taxon>
        <taxon>Bacilli</taxon>
        <taxon>Lactobacillales</taxon>
        <taxon>Carnobacteriaceae</taxon>
        <taxon>Granulicatella</taxon>
    </lineage>
</organism>
<feature type="domain" description="FAD dependent oxidoreductase" evidence="5">
    <location>
        <begin position="6"/>
        <end position="351"/>
    </location>
</feature>